<evidence type="ECO:0000313" key="3">
    <source>
        <dbReference type="Proteomes" id="UP000321118"/>
    </source>
</evidence>
<dbReference type="EMBL" id="BJUB01000013">
    <property type="protein sequence ID" value="GEK23074.1"/>
    <property type="molecule type" value="Genomic_DNA"/>
</dbReference>
<proteinExistence type="predicted"/>
<protein>
    <submittedName>
        <fullName evidence="2">Uncharacterized protein</fullName>
    </submittedName>
</protein>
<reference evidence="2 3" key="1">
    <citation type="submission" date="2019-07" db="EMBL/GenBank/DDBJ databases">
        <title>Whole genome shotgun sequence of Cellulomonas xylanilytica NBRC 101102.</title>
        <authorList>
            <person name="Hosoyama A."/>
            <person name="Uohara A."/>
            <person name="Ohji S."/>
            <person name="Ichikawa N."/>
        </authorList>
    </citation>
    <scope>NUCLEOTIDE SEQUENCE [LARGE SCALE GENOMIC DNA]</scope>
    <source>
        <strain evidence="2 3">NBRC 101102</strain>
    </source>
</reference>
<comment type="caution">
    <text evidence="2">The sequence shown here is derived from an EMBL/GenBank/DDBJ whole genome shotgun (WGS) entry which is preliminary data.</text>
</comment>
<accession>A0A510V894</accession>
<organism evidence="2 3">
    <name type="scientific">Cellulomonas xylanilytica</name>
    <dbReference type="NCBI Taxonomy" id="233583"/>
    <lineage>
        <taxon>Bacteria</taxon>
        <taxon>Bacillati</taxon>
        <taxon>Actinomycetota</taxon>
        <taxon>Actinomycetes</taxon>
        <taxon>Micrococcales</taxon>
        <taxon>Cellulomonadaceae</taxon>
        <taxon>Cellulomonas</taxon>
    </lineage>
</organism>
<keyword evidence="3" id="KW-1185">Reference proteome</keyword>
<feature type="chain" id="PRO_5039345706" evidence="1">
    <location>
        <begin position="21"/>
        <end position="54"/>
    </location>
</feature>
<evidence type="ECO:0000256" key="1">
    <source>
        <dbReference type="SAM" id="SignalP"/>
    </source>
</evidence>
<gene>
    <name evidence="2" type="ORF">CXY01_35940</name>
</gene>
<dbReference type="Proteomes" id="UP000321118">
    <property type="component" value="Unassembled WGS sequence"/>
</dbReference>
<dbReference type="AlphaFoldDB" id="A0A510V894"/>
<feature type="signal peptide" evidence="1">
    <location>
        <begin position="1"/>
        <end position="20"/>
    </location>
</feature>
<keyword evidence="1" id="KW-0732">Signal</keyword>
<evidence type="ECO:0000313" key="2">
    <source>
        <dbReference type="EMBL" id="GEK23074.1"/>
    </source>
</evidence>
<name>A0A510V894_9CELL</name>
<sequence length="54" mass="5547">MVKSAACAGVAIMTMSSEMAAAATADLFLTFKTNLRTANAPGRARVETLTPSTV</sequence>